<reference evidence="2 3" key="1">
    <citation type="submission" date="2015-10" db="EMBL/GenBank/DDBJ databases">
        <title>Metagenome-Assembled Genomes uncover a global brackish microbiome.</title>
        <authorList>
            <person name="Hugerth L.W."/>
            <person name="Larsson J."/>
            <person name="Alneberg J."/>
            <person name="Lindh M.V."/>
            <person name="Legrand C."/>
            <person name="Pinhassi J."/>
            <person name="Andersson A.F."/>
        </authorList>
    </citation>
    <scope>NUCLEOTIDE SEQUENCE [LARGE SCALE GENOMIC DNA]</scope>
    <source>
        <strain evidence="2">BACL9 MAG-120924-bin69</strain>
    </source>
</reference>
<accession>A0A0R2XIG5</accession>
<proteinExistence type="predicted"/>
<dbReference type="Gene3D" id="3.30.420.40">
    <property type="match status" value="1"/>
</dbReference>
<dbReference type="Proteomes" id="UP000051220">
    <property type="component" value="Unassembled WGS sequence"/>
</dbReference>
<dbReference type="GO" id="GO:0002949">
    <property type="term" value="P:tRNA threonylcarbamoyladenosine modification"/>
    <property type="evidence" value="ECO:0007669"/>
    <property type="project" value="InterPro"/>
</dbReference>
<name>A0A0R2XIG5_9BACT</name>
<evidence type="ECO:0000259" key="1">
    <source>
        <dbReference type="Pfam" id="PF00814"/>
    </source>
</evidence>
<dbReference type="InterPro" id="IPR000905">
    <property type="entry name" value="Gcp-like_dom"/>
</dbReference>
<gene>
    <name evidence="2" type="ORF">ABS33_01960</name>
</gene>
<dbReference type="SUPFAM" id="SSF53067">
    <property type="entry name" value="Actin-like ATPase domain"/>
    <property type="match status" value="1"/>
</dbReference>
<feature type="domain" description="Gcp-like" evidence="1">
    <location>
        <begin position="67"/>
        <end position="139"/>
    </location>
</feature>
<dbReference type="NCBIfam" id="TIGR03725">
    <property type="entry name" value="T6A_YeaZ"/>
    <property type="match status" value="1"/>
</dbReference>
<evidence type="ECO:0000313" key="3">
    <source>
        <dbReference type="Proteomes" id="UP000051220"/>
    </source>
</evidence>
<organism evidence="2 3">
    <name type="scientific">Verrucomicrobia subdivision 6 bacterium BACL9 MAG-120924-bin69</name>
    <dbReference type="NCBI Taxonomy" id="1655635"/>
    <lineage>
        <taxon>Bacteria</taxon>
        <taxon>Pseudomonadati</taxon>
        <taxon>Verrucomicrobiota</taxon>
        <taxon>Verrucomicrobiia</taxon>
        <taxon>Verrucomicrobiales</taxon>
        <taxon>Verrucomicrobia subdivision 6</taxon>
    </lineage>
</organism>
<comment type="caution">
    <text evidence="2">The sequence shown here is derived from an EMBL/GenBank/DDBJ whole genome shotgun (WGS) entry which is preliminary data.</text>
</comment>
<sequence>MLRLILEASTPTVTWLWTKDQTILHSGSLNGTVAATLIPSLQKESGSLNGTVAATLIPSLQKDLPTPSPADQILVGVGPGSFSGIRSAIASAQGMASAWSCPVLPIRSTHAIAQQFPHITTLGIFSDARRGDVFATFYANGKLSRPTTVHPIARLPELLSRCSLAVTPDSLPGVPQPAYPSALHLLSSLTTQPLEADLPLAPLHLRPAVTPAA</sequence>
<dbReference type="Pfam" id="PF00814">
    <property type="entry name" value="TsaD"/>
    <property type="match status" value="1"/>
</dbReference>
<dbReference type="InterPro" id="IPR043129">
    <property type="entry name" value="ATPase_NBD"/>
</dbReference>
<dbReference type="EMBL" id="LIDN01000039">
    <property type="protein sequence ID" value="KRP34131.1"/>
    <property type="molecule type" value="Genomic_DNA"/>
</dbReference>
<dbReference type="AlphaFoldDB" id="A0A0R2XIG5"/>
<dbReference type="InterPro" id="IPR022496">
    <property type="entry name" value="T6A_TsaB"/>
</dbReference>
<protein>
    <recommendedName>
        <fullName evidence="1">Gcp-like domain-containing protein</fullName>
    </recommendedName>
</protein>
<evidence type="ECO:0000313" key="2">
    <source>
        <dbReference type="EMBL" id="KRP34131.1"/>
    </source>
</evidence>